<evidence type="ECO:0000259" key="1">
    <source>
        <dbReference type="Pfam" id="PF07679"/>
    </source>
</evidence>
<dbReference type="InterPro" id="IPR036179">
    <property type="entry name" value="Ig-like_dom_sf"/>
</dbReference>
<dbReference type="PANTHER" id="PTHR19890:SF10">
    <property type="entry name" value="FIBROBLAST GROWTH FACTOR RECEPTOR-LIKE 1"/>
    <property type="match status" value="1"/>
</dbReference>
<dbReference type="Proteomes" id="UP001642483">
    <property type="component" value="Unassembled WGS sequence"/>
</dbReference>
<feature type="non-terminal residue" evidence="2">
    <location>
        <position position="96"/>
    </location>
</feature>
<feature type="non-terminal residue" evidence="2">
    <location>
        <position position="1"/>
    </location>
</feature>
<gene>
    <name evidence="2" type="ORF">CVLEPA_LOCUS8106</name>
</gene>
<dbReference type="InterPro" id="IPR013783">
    <property type="entry name" value="Ig-like_fold"/>
</dbReference>
<keyword evidence="3" id="KW-1185">Reference proteome</keyword>
<dbReference type="PANTHER" id="PTHR19890">
    <property type="entry name" value="FIBROBLAST GROWTH FACTOR RECEPTOR"/>
    <property type="match status" value="1"/>
</dbReference>
<dbReference type="Gene3D" id="2.60.40.10">
    <property type="entry name" value="Immunoglobulins"/>
    <property type="match status" value="1"/>
</dbReference>
<proteinExistence type="predicted"/>
<dbReference type="SUPFAM" id="SSF48726">
    <property type="entry name" value="Immunoglobulin"/>
    <property type="match status" value="1"/>
</dbReference>
<evidence type="ECO:0000313" key="2">
    <source>
        <dbReference type="EMBL" id="CAK8678161.1"/>
    </source>
</evidence>
<protein>
    <recommendedName>
        <fullName evidence="1">Immunoglobulin I-set domain-containing protein</fullName>
    </recommendedName>
</protein>
<evidence type="ECO:0000313" key="3">
    <source>
        <dbReference type="Proteomes" id="UP001642483"/>
    </source>
</evidence>
<dbReference type="InterPro" id="IPR013098">
    <property type="entry name" value="Ig_I-set"/>
</dbReference>
<sequence length="96" mass="10750">MQIINNNERIGSYQFRHGRQNLVVESALISDNGIYTCVVSNKYGSINRTYELEVIECTPHQPVGLLQFGLLVNKTATVGEAVEFECKVQSDPHPNI</sequence>
<feature type="domain" description="Immunoglobulin I-set" evidence="1">
    <location>
        <begin position="11"/>
        <end position="54"/>
    </location>
</feature>
<name>A0ABP0FES6_CLALP</name>
<dbReference type="EMBL" id="CAWYQH010000046">
    <property type="protein sequence ID" value="CAK8678161.1"/>
    <property type="molecule type" value="Genomic_DNA"/>
</dbReference>
<organism evidence="2 3">
    <name type="scientific">Clavelina lepadiformis</name>
    <name type="common">Light-bulb sea squirt</name>
    <name type="synonym">Ascidia lepadiformis</name>
    <dbReference type="NCBI Taxonomy" id="159417"/>
    <lineage>
        <taxon>Eukaryota</taxon>
        <taxon>Metazoa</taxon>
        <taxon>Chordata</taxon>
        <taxon>Tunicata</taxon>
        <taxon>Ascidiacea</taxon>
        <taxon>Aplousobranchia</taxon>
        <taxon>Clavelinidae</taxon>
        <taxon>Clavelina</taxon>
    </lineage>
</organism>
<accession>A0ABP0FES6</accession>
<comment type="caution">
    <text evidence="2">The sequence shown here is derived from an EMBL/GenBank/DDBJ whole genome shotgun (WGS) entry which is preliminary data.</text>
</comment>
<reference evidence="2 3" key="1">
    <citation type="submission" date="2024-02" db="EMBL/GenBank/DDBJ databases">
        <authorList>
            <person name="Daric V."/>
            <person name="Darras S."/>
        </authorList>
    </citation>
    <scope>NUCLEOTIDE SEQUENCE [LARGE SCALE GENOMIC DNA]</scope>
</reference>
<dbReference type="Pfam" id="PF07679">
    <property type="entry name" value="I-set"/>
    <property type="match status" value="1"/>
</dbReference>
<dbReference type="InterPro" id="IPR052615">
    <property type="entry name" value="FGFRL"/>
</dbReference>